<feature type="chain" id="PRO_5008673199" description="Outer membrane protein beta-barrel domain-containing protein" evidence="1">
    <location>
        <begin position="21"/>
        <end position="169"/>
    </location>
</feature>
<sequence>MNFYIKTILLAAAFSSNVFAHSGGTDENGCHAGSKPYHCHNPKNGSTSGSGSSSAQMQAWDLNIGYQHDLKDSVYIPYVGLSVGEAGSHHDSVNLGLDLGVSTDAGWRVAVVTTSESLQLGYKYFHISANRDYLGFGFRLPLVKKSSEEKSSAYVSASFLFGSEGVHYH</sequence>
<feature type="signal peptide" evidence="1">
    <location>
        <begin position="1"/>
        <end position="20"/>
    </location>
</feature>
<dbReference type="Proteomes" id="UP000094936">
    <property type="component" value="Unassembled WGS sequence"/>
</dbReference>
<organism evidence="2 3">
    <name type="scientific">Veronia pacifica</name>
    <dbReference type="NCBI Taxonomy" id="1080227"/>
    <lineage>
        <taxon>Bacteria</taxon>
        <taxon>Pseudomonadati</taxon>
        <taxon>Pseudomonadota</taxon>
        <taxon>Gammaproteobacteria</taxon>
        <taxon>Vibrionales</taxon>
        <taxon>Vibrionaceae</taxon>
        <taxon>Veronia</taxon>
    </lineage>
</organism>
<dbReference type="SUPFAM" id="SSF56925">
    <property type="entry name" value="OMPA-like"/>
    <property type="match status" value="1"/>
</dbReference>
<dbReference type="EMBL" id="LYBM01000011">
    <property type="protein sequence ID" value="ODA34003.1"/>
    <property type="molecule type" value="Genomic_DNA"/>
</dbReference>
<accession>A0A1C3EL86</accession>
<evidence type="ECO:0000256" key="1">
    <source>
        <dbReference type="SAM" id="SignalP"/>
    </source>
</evidence>
<keyword evidence="3" id="KW-1185">Reference proteome</keyword>
<dbReference type="InterPro" id="IPR011250">
    <property type="entry name" value="OMP/PagP_B-barrel"/>
</dbReference>
<gene>
    <name evidence="2" type="ORF">A8L45_08125</name>
</gene>
<evidence type="ECO:0000313" key="2">
    <source>
        <dbReference type="EMBL" id="ODA34003.1"/>
    </source>
</evidence>
<reference evidence="2 3" key="1">
    <citation type="submission" date="2016-05" db="EMBL/GenBank/DDBJ databases">
        <title>Genomic Taxonomy of the Vibrionaceae.</title>
        <authorList>
            <person name="Gomez-Gil B."/>
            <person name="Enciso-Ibarra J."/>
        </authorList>
    </citation>
    <scope>NUCLEOTIDE SEQUENCE [LARGE SCALE GENOMIC DNA]</scope>
    <source>
        <strain evidence="2 3">CAIM 1920</strain>
    </source>
</reference>
<comment type="caution">
    <text evidence="2">The sequence shown here is derived from an EMBL/GenBank/DDBJ whole genome shotgun (WGS) entry which is preliminary data.</text>
</comment>
<proteinExistence type="predicted"/>
<dbReference type="STRING" id="1080227.A8L45_08125"/>
<keyword evidence="1" id="KW-0732">Signal</keyword>
<dbReference type="NCBIfam" id="NF033223">
    <property type="entry name" value="YHYH_alt"/>
    <property type="match status" value="1"/>
</dbReference>
<evidence type="ECO:0008006" key="4">
    <source>
        <dbReference type="Google" id="ProtNLM"/>
    </source>
</evidence>
<protein>
    <recommendedName>
        <fullName evidence="4">Outer membrane protein beta-barrel domain-containing protein</fullName>
    </recommendedName>
</protein>
<dbReference type="RefSeq" id="WP_068901047.1">
    <property type="nucleotide sequence ID" value="NZ_JBHUIF010000013.1"/>
</dbReference>
<dbReference type="InterPro" id="IPR047773">
    <property type="entry name" value="YHYH_dom_bact"/>
</dbReference>
<evidence type="ECO:0000313" key="3">
    <source>
        <dbReference type="Proteomes" id="UP000094936"/>
    </source>
</evidence>
<name>A0A1C3EL86_9GAMM</name>
<dbReference type="AlphaFoldDB" id="A0A1C3EL86"/>